<feature type="compositionally biased region" description="Pro residues" evidence="1">
    <location>
        <begin position="224"/>
        <end position="236"/>
    </location>
</feature>
<keyword evidence="3" id="KW-1185">Reference proteome</keyword>
<evidence type="ECO:0000313" key="3">
    <source>
        <dbReference type="Proteomes" id="UP000305948"/>
    </source>
</evidence>
<feature type="region of interest" description="Disordered" evidence="1">
    <location>
        <begin position="55"/>
        <end position="134"/>
    </location>
</feature>
<evidence type="ECO:0000313" key="2">
    <source>
        <dbReference type="EMBL" id="TFK48567.1"/>
    </source>
</evidence>
<feature type="compositionally biased region" description="Polar residues" evidence="1">
    <location>
        <begin position="68"/>
        <end position="78"/>
    </location>
</feature>
<name>A0A5C3MU63_9AGAM</name>
<dbReference type="AlphaFoldDB" id="A0A5C3MU63"/>
<dbReference type="OrthoDB" id="3265863at2759"/>
<sequence>MGRPLFSAAARDSAPAVRVEPEPVYPTYGKWTQWNAFDPDSDEFFESDDAVYEAFVDPADLQPREEGSTSSRSASPTVVTAGHTDVGVVVLQDDVSDVSSGSSEGTASGRESPMEGVSQEEERVETSASPTEDYVPVVVRVPVNQRADSPAGELTRTRGLYDGREPAHVYRPGEDVSHFSNMYNFALQSRGTPEARSPTIDRTTTTRTSDIIPIFVHGPHEQPSSPPATPRRPPSTPRVLRTPFSPLTPSPPPTVTPRLYHWSGPSVSIPTSPSPAPILRNPSARMSLAHIAPTPVQARHIRI</sequence>
<reference evidence="2 3" key="1">
    <citation type="journal article" date="2019" name="Nat. Ecol. Evol.">
        <title>Megaphylogeny resolves global patterns of mushroom evolution.</title>
        <authorList>
            <person name="Varga T."/>
            <person name="Krizsan K."/>
            <person name="Foldi C."/>
            <person name="Dima B."/>
            <person name="Sanchez-Garcia M."/>
            <person name="Sanchez-Ramirez S."/>
            <person name="Szollosi G.J."/>
            <person name="Szarkandi J.G."/>
            <person name="Papp V."/>
            <person name="Albert L."/>
            <person name="Andreopoulos W."/>
            <person name="Angelini C."/>
            <person name="Antonin V."/>
            <person name="Barry K.W."/>
            <person name="Bougher N.L."/>
            <person name="Buchanan P."/>
            <person name="Buyck B."/>
            <person name="Bense V."/>
            <person name="Catcheside P."/>
            <person name="Chovatia M."/>
            <person name="Cooper J."/>
            <person name="Damon W."/>
            <person name="Desjardin D."/>
            <person name="Finy P."/>
            <person name="Geml J."/>
            <person name="Haridas S."/>
            <person name="Hughes K."/>
            <person name="Justo A."/>
            <person name="Karasinski D."/>
            <person name="Kautmanova I."/>
            <person name="Kiss B."/>
            <person name="Kocsube S."/>
            <person name="Kotiranta H."/>
            <person name="LaButti K.M."/>
            <person name="Lechner B.E."/>
            <person name="Liimatainen K."/>
            <person name="Lipzen A."/>
            <person name="Lukacs Z."/>
            <person name="Mihaltcheva S."/>
            <person name="Morgado L.N."/>
            <person name="Niskanen T."/>
            <person name="Noordeloos M.E."/>
            <person name="Ohm R.A."/>
            <person name="Ortiz-Santana B."/>
            <person name="Ovrebo C."/>
            <person name="Racz N."/>
            <person name="Riley R."/>
            <person name="Savchenko A."/>
            <person name="Shiryaev A."/>
            <person name="Soop K."/>
            <person name="Spirin V."/>
            <person name="Szebenyi C."/>
            <person name="Tomsovsky M."/>
            <person name="Tulloss R.E."/>
            <person name="Uehling J."/>
            <person name="Grigoriev I.V."/>
            <person name="Vagvolgyi C."/>
            <person name="Papp T."/>
            <person name="Martin F.M."/>
            <person name="Miettinen O."/>
            <person name="Hibbett D.S."/>
            <person name="Nagy L.G."/>
        </authorList>
    </citation>
    <scope>NUCLEOTIDE SEQUENCE [LARGE SCALE GENOMIC DNA]</scope>
    <source>
        <strain evidence="2 3">OMC1185</strain>
    </source>
</reference>
<dbReference type="EMBL" id="ML213519">
    <property type="protein sequence ID" value="TFK48567.1"/>
    <property type="molecule type" value="Genomic_DNA"/>
</dbReference>
<dbReference type="Proteomes" id="UP000305948">
    <property type="component" value="Unassembled WGS sequence"/>
</dbReference>
<accession>A0A5C3MU63</accession>
<proteinExistence type="predicted"/>
<organism evidence="2 3">
    <name type="scientific">Heliocybe sulcata</name>
    <dbReference type="NCBI Taxonomy" id="5364"/>
    <lineage>
        <taxon>Eukaryota</taxon>
        <taxon>Fungi</taxon>
        <taxon>Dikarya</taxon>
        <taxon>Basidiomycota</taxon>
        <taxon>Agaricomycotina</taxon>
        <taxon>Agaricomycetes</taxon>
        <taxon>Gloeophyllales</taxon>
        <taxon>Gloeophyllaceae</taxon>
        <taxon>Heliocybe</taxon>
    </lineage>
</organism>
<feature type="region of interest" description="Disordered" evidence="1">
    <location>
        <begin position="216"/>
        <end position="258"/>
    </location>
</feature>
<gene>
    <name evidence="2" type="ORF">OE88DRAFT_1737809</name>
</gene>
<feature type="compositionally biased region" description="Pro residues" evidence="1">
    <location>
        <begin position="246"/>
        <end position="255"/>
    </location>
</feature>
<evidence type="ECO:0000256" key="1">
    <source>
        <dbReference type="SAM" id="MobiDB-lite"/>
    </source>
</evidence>
<protein>
    <submittedName>
        <fullName evidence="2">Uncharacterized protein</fullName>
    </submittedName>
</protein>
<feature type="compositionally biased region" description="Low complexity" evidence="1">
    <location>
        <begin position="85"/>
        <end position="109"/>
    </location>
</feature>